<comment type="caution">
    <text evidence="1">The sequence shown here is derived from an EMBL/GenBank/DDBJ whole genome shotgun (WGS) entry which is preliminary data.</text>
</comment>
<sequence>MDARHSSIEDQVEAIGQLMAELGYKAVTLPVVTASAFVELGTTKRDTRPTYLASTMVPAPPQVG</sequence>
<proteinExistence type="predicted"/>
<gene>
    <name evidence="1" type="ORF">P3G67_20495</name>
</gene>
<reference evidence="1 2" key="1">
    <citation type="submission" date="2023-03" db="EMBL/GenBank/DDBJ databases">
        <title>Draft genome sequence of Streptomyces sp. RB6PN23 isolated from peat swamp forest in Thailand.</title>
        <authorList>
            <person name="Klaysubun C."/>
            <person name="Duangmal K."/>
        </authorList>
    </citation>
    <scope>NUCLEOTIDE SEQUENCE [LARGE SCALE GENOMIC DNA]</scope>
    <source>
        <strain evidence="1 2">RB6PN23</strain>
    </source>
</reference>
<evidence type="ECO:0000313" key="1">
    <source>
        <dbReference type="EMBL" id="MDF3291563.1"/>
    </source>
</evidence>
<keyword evidence="2" id="KW-1185">Reference proteome</keyword>
<name>A0ABT5ZR69_9ACTN</name>
<evidence type="ECO:0000313" key="2">
    <source>
        <dbReference type="Proteomes" id="UP001216579"/>
    </source>
</evidence>
<dbReference type="EMBL" id="JARJBC010000013">
    <property type="protein sequence ID" value="MDF3291563.1"/>
    <property type="molecule type" value="Genomic_DNA"/>
</dbReference>
<protein>
    <submittedName>
        <fullName evidence="1">Uncharacterized protein</fullName>
    </submittedName>
</protein>
<organism evidence="1 2">
    <name type="scientific">Streptomyces silvisoli</name>
    <dbReference type="NCBI Taxonomy" id="3034235"/>
    <lineage>
        <taxon>Bacteria</taxon>
        <taxon>Bacillati</taxon>
        <taxon>Actinomycetota</taxon>
        <taxon>Actinomycetes</taxon>
        <taxon>Kitasatosporales</taxon>
        <taxon>Streptomycetaceae</taxon>
        <taxon>Streptomyces</taxon>
    </lineage>
</organism>
<dbReference type="RefSeq" id="WP_276094744.1">
    <property type="nucleotide sequence ID" value="NZ_JARJBC010000013.1"/>
</dbReference>
<dbReference type="Proteomes" id="UP001216579">
    <property type="component" value="Unassembled WGS sequence"/>
</dbReference>
<accession>A0ABT5ZR69</accession>